<evidence type="ECO:0000313" key="3">
    <source>
        <dbReference type="EMBL" id="PYZ96652.1"/>
    </source>
</evidence>
<feature type="domain" description="HTH merR-type" evidence="2">
    <location>
        <begin position="1"/>
        <end position="70"/>
    </location>
</feature>
<accession>A0A2W0HI55</accession>
<dbReference type="OrthoDB" id="1894615at2"/>
<dbReference type="CDD" id="cd01106">
    <property type="entry name" value="HTH_TipAL-Mta"/>
    <property type="match status" value="1"/>
</dbReference>
<dbReference type="RefSeq" id="WP_110520568.1">
    <property type="nucleotide sequence ID" value="NZ_PDOF01000002.1"/>
</dbReference>
<sequence>MISIKEVTKQTGVTVRTLRHYDQIGLLKPAGKTDGSHRLYGEKELKKLQEIQFMKSLGFSLKNIGEMLANEDHDWFSGLQRQLNYIIREKEKLEQMEKMVTGLMNQLTLEGKVDVLHIQQLIHFSRQNKFRREAFLQEQFKEEKQKLFDLLPNVNSSDPDTLEWIALLAQIKKHMTKGVESVEVQRIMRRIMENDEELFAGNEALSNAFFWEVRKSQEKSEAAGLYPIEQEVLDFIKEAADVYLNKEAENEGGGN</sequence>
<dbReference type="PANTHER" id="PTHR30204:SF96">
    <property type="entry name" value="CHROMOSOME-ANCHORING PROTEIN RACA"/>
    <property type="match status" value="1"/>
</dbReference>
<evidence type="ECO:0000259" key="2">
    <source>
        <dbReference type="PROSITE" id="PS50937"/>
    </source>
</evidence>
<gene>
    <name evidence="3" type="ORF">CR205_13205</name>
</gene>
<dbReference type="PRINTS" id="PR00040">
    <property type="entry name" value="HTHMERR"/>
</dbReference>
<dbReference type="Pfam" id="PF13411">
    <property type="entry name" value="MerR_1"/>
    <property type="match status" value="1"/>
</dbReference>
<dbReference type="SUPFAM" id="SSF46955">
    <property type="entry name" value="Putative DNA-binding domain"/>
    <property type="match status" value="1"/>
</dbReference>
<dbReference type="SMART" id="SM00422">
    <property type="entry name" value="HTH_MERR"/>
    <property type="match status" value="1"/>
</dbReference>
<comment type="caution">
    <text evidence="3">The sequence shown here is derived from an EMBL/GenBank/DDBJ whole genome shotgun (WGS) entry which is preliminary data.</text>
</comment>
<dbReference type="InterPro" id="IPR009061">
    <property type="entry name" value="DNA-bd_dom_put_sf"/>
</dbReference>
<dbReference type="GO" id="GO:0003700">
    <property type="term" value="F:DNA-binding transcription factor activity"/>
    <property type="evidence" value="ECO:0007669"/>
    <property type="project" value="InterPro"/>
</dbReference>
<dbReference type="PROSITE" id="PS50937">
    <property type="entry name" value="HTH_MERR_2"/>
    <property type="match status" value="1"/>
</dbReference>
<dbReference type="Gene3D" id="1.10.1660.10">
    <property type="match status" value="1"/>
</dbReference>
<dbReference type="AlphaFoldDB" id="A0A2W0HI55"/>
<dbReference type="EMBL" id="PDOF01000002">
    <property type="protein sequence ID" value="PYZ96652.1"/>
    <property type="molecule type" value="Genomic_DNA"/>
</dbReference>
<evidence type="ECO:0000313" key="4">
    <source>
        <dbReference type="Proteomes" id="UP000248066"/>
    </source>
</evidence>
<dbReference type="InterPro" id="IPR000551">
    <property type="entry name" value="MerR-type_HTH_dom"/>
</dbReference>
<dbReference type="PANTHER" id="PTHR30204">
    <property type="entry name" value="REDOX-CYCLING DRUG-SENSING TRANSCRIPTIONAL ACTIVATOR SOXR"/>
    <property type="match status" value="1"/>
</dbReference>
<evidence type="ECO:0000256" key="1">
    <source>
        <dbReference type="ARBA" id="ARBA00023125"/>
    </source>
</evidence>
<name>A0A2W0HI55_9BACI</name>
<dbReference type="GO" id="GO:0003677">
    <property type="term" value="F:DNA binding"/>
    <property type="evidence" value="ECO:0007669"/>
    <property type="project" value="UniProtKB-KW"/>
</dbReference>
<keyword evidence="1" id="KW-0238">DNA-binding</keyword>
<reference evidence="3 4" key="1">
    <citation type="submission" date="2017-10" db="EMBL/GenBank/DDBJ databases">
        <title>Bacillus sp. nov., a halophilic bacterium isolated from a Yangshapao Lake.</title>
        <authorList>
            <person name="Wang H."/>
        </authorList>
    </citation>
    <scope>NUCLEOTIDE SEQUENCE [LARGE SCALE GENOMIC DNA]</scope>
    <source>
        <strain evidence="3 4">YSP-3</strain>
    </source>
</reference>
<protein>
    <submittedName>
        <fullName evidence="3">MerR family transcriptional regulator</fullName>
    </submittedName>
</protein>
<proteinExistence type="predicted"/>
<dbReference type="Proteomes" id="UP000248066">
    <property type="component" value="Unassembled WGS sequence"/>
</dbReference>
<dbReference type="InterPro" id="IPR047057">
    <property type="entry name" value="MerR_fam"/>
</dbReference>
<keyword evidence="4" id="KW-1185">Reference proteome</keyword>
<organism evidence="3 4">
    <name type="scientific">Alteribacter lacisalsi</name>
    <dbReference type="NCBI Taxonomy" id="2045244"/>
    <lineage>
        <taxon>Bacteria</taxon>
        <taxon>Bacillati</taxon>
        <taxon>Bacillota</taxon>
        <taxon>Bacilli</taxon>
        <taxon>Bacillales</taxon>
        <taxon>Bacillaceae</taxon>
        <taxon>Alteribacter</taxon>
    </lineage>
</organism>